<dbReference type="AlphaFoldDB" id="A0A0A6VED5"/>
<feature type="transmembrane region" description="Helical" evidence="1">
    <location>
        <begin position="51"/>
        <end position="69"/>
    </location>
</feature>
<keyword evidence="1" id="KW-0812">Transmembrane</keyword>
<feature type="transmembrane region" description="Helical" evidence="1">
    <location>
        <begin position="102"/>
        <end position="119"/>
    </location>
</feature>
<feature type="transmembrane region" description="Helical" evidence="1">
    <location>
        <begin position="75"/>
        <end position="93"/>
    </location>
</feature>
<gene>
    <name evidence="2" type="ORF">NG54_02115</name>
</gene>
<keyword evidence="1" id="KW-0472">Membrane</keyword>
<feature type="transmembrane region" description="Helical" evidence="1">
    <location>
        <begin position="6"/>
        <end position="23"/>
    </location>
</feature>
<organism evidence="2 3">
    <name type="scientific">Heyndrickxia ginsengihumi</name>
    <dbReference type="NCBI Taxonomy" id="363870"/>
    <lineage>
        <taxon>Bacteria</taxon>
        <taxon>Bacillati</taxon>
        <taxon>Bacillota</taxon>
        <taxon>Bacilli</taxon>
        <taxon>Bacillales</taxon>
        <taxon>Bacillaceae</taxon>
        <taxon>Heyndrickxia</taxon>
    </lineage>
</organism>
<evidence type="ECO:0008006" key="4">
    <source>
        <dbReference type="Google" id="ProtNLM"/>
    </source>
</evidence>
<evidence type="ECO:0000256" key="1">
    <source>
        <dbReference type="SAM" id="Phobius"/>
    </source>
</evidence>
<evidence type="ECO:0000313" key="2">
    <source>
        <dbReference type="EMBL" id="KHD86635.1"/>
    </source>
</evidence>
<name>A0A0A6VED5_9BACI</name>
<comment type="caution">
    <text evidence="2">The sequence shown here is derived from an EMBL/GenBank/DDBJ whole genome shotgun (WGS) entry which is preliminary data.</text>
</comment>
<reference evidence="2 3" key="1">
    <citation type="submission" date="2014-10" db="EMBL/GenBank/DDBJ databases">
        <title>Draft genome of phytase producing Bacillus ginsengihumi strain M2.11.</title>
        <authorList>
            <person name="Toymentseva A."/>
            <person name="Boulygina E.A."/>
            <person name="Kazakov S.V."/>
            <person name="Kayumov I."/>
            <person name="Suleimanova A.D."/>
            <person name="Mardanova A.M."/>
            <person name="Maria S.N."/>
            <person name="Sergey M.Y."/>
            <person name="Sharipova M.R."/>
        </authorList>
    </citation>
    <scope>NUCLEOTIDE SEQUENCE [LARGE SCALE GENOMIC DNA]</scope>
    <source>
        <strain evidence="2 3">M2.11</strain>
    </source>
</reference>
<accession>A0A0A6VED5</accession>
<evidence type="ECO:0000313" key="3">
    <source>
        <dbReference type="Proteomes" id="UP000030588"/>
    </source>
</evidence>
<sequence length="120" mass="13782">MPFYLIIDLCLVLVILISGILVFKRSLAVEASEDQEKNISYLKKEILDDKGLISMFIVSWVCIYVSQKAVFELDYIYHAILISAGVQSIFFLVNEKLLNSKLYVKLFCVIILSFLYGFII</sequence>
<dbReference type="EMBL" id="JRUN01000003">
    <property type="protein sequence ID" value="KHD86635.1"/>
    <property type="molecule type" value="Genomic_DNA"/>
</dbReference>
<protein>
    <recommendedName>
        <fullName evidence="4">DUF4181 domain-containing protein</fullName>
    </recommendedName>
</protein>
<dbReference type="Proteomes" id="UP000030588">
    <property type="component" value="Unassembled WGS sequence"/>
</dbReference>
<proteinExistence type="predicted"/>
<keyword evidence="1" id="KW-1133">Transmembrane helix</keyword>